<organism evidence="4 5">
    <name type="scientific">Aquabacterium commune</name>
    <dbReference type="NCBI Taxonomy" id="70586"/>
    <lineage>
        <taxon>Bacteria</taxon>
        <taxon>Pseudomonadati</taxon>
        <taxon>Pseudomonadota</taxon>
        <taxon>Betaproteobacteria</taxon>
        <taxon>Burkholderiales</taxon>
        <taxon>Aquabacterium</taxon>
    </lineage>
</organism>
<dbReference type="AlphaFoldDB" id="A0A4R6R827"/>
<dbReference type="EMBL" id="SNXW01000007">
    <property type="protein sequence ID" value="TDP81737.1"/>
    <property type="molecule type" value="Genomic_DNA"/>
</dbReference>
<dbReference type="InterPro" id="IPR001763">
    <property type="entry name" value="Rhodanese-like_dom"/>
</dbReference>
<evidence type="ECO:0000256" key="1">
    <source>
        <dbReference type="ARBA" id="ARBA00022679"/>
    </source>
</evidence>
<proteinExistence type="predicted"/>
<evidence type="ECO:0000313" key="5">
    <source>
        <dbReference type="Proteomes" id="UP000294593"/>
    </source>
</evidence>
<evidence type="ECO:0000259" key="3">
    <source>
        <dbReference type="PROSITE" id="PS50206"/>
    </source>
</evidence>
<dbReference type="PROSITE" id="PS50206">
    <property type="entry name" value="RHODANESE_3"/>
    <property type="match status" value="2"/>
</dbReference>
<dbReference type="OrthoDB" id="9781034at2"/>
<dbReference type="Pfam" id="PF00581">
    <property type="entry name" value="Rhodanese"/>
    <property type="match status" value="2"/>
</dbReference>
<protein>
    <submittedName>
        <fullName evidence="4">Thiosulfate/3-mercaptopyruvate sulfurtransferase</fullName>
    </submittedName>
</protein>
<evidence type="ECO:0000313" key="4">
    <source>
        <dbReference type="EMBL" id="TDP81737.1"/>
    </source>
</evidence>
<dbReference type="PANTHER" id="PTHR11364">
    <property type="entry name" value="THIOSULFATE SULFERTANSFERASE"/>
    <property type="match status" value="1"/>
</dbReference>
<name>A0A4R6R827_9BURK</name>
<dbReference type="InterPro" id="IPR045078">
    <property type="entry name" value="TST/MPST-like"/>
</dbReference>
<feature type="domain" description="Rhodanese" evidence="3">
    <location>
        <begin position="28"/>
        <end position="152"/>
    </location>
</feature>
<keyword evidence="5" id="KW-1185">Reference proteome</keyword>
<dbReference type="SMART" id="SM00450">
    <property type="entry name" value="RHOD"/>
    <property type="match status" value="2"/>
</dbReference>
<dbReference type="InterPro" id="IPR036873">
    <property type="entry name" value="Rhodanese-like_dom_sf"/>
</dbReference>
<gene>
    <name evidence="4" type="ORF">EV672_107168</name>
</gene>
<feature type="domain" description="Rhodanese" evidence="3">
    <location>
        <begin position="221"/>
        <end position="335"/>
    </location>
</feature>
<comment type="caution">
    <text evidence="4">The sequence shown here is derived from an EMBL/GenBank/DDBJ whole genome shotgun (WGS) entry which is preliminary data.</text>
</comment>
<keyword evidence="1 4" id="KW-0808">Transferase</keyword>
<dbReference type="PANTHER" id="PTHR11364:SF27">
    <property type="entry name" value="SULFURTRANSFERASE"/>
    <property type="match status" value="1"/>
</dbReference>
<dbReference type="SUPFAM" id="SSF52821">
    <property type="entry name" value="Rhodanese/Cell cycle control phosphatase"/>
    <property type="match status" value="2"/>
</dbReference>
<dbReference type="RefSeq" id="WP_133609921.1">
    <property type="nucleotide sequence ID" value="NZ_SNXW01000007.1"/>
</dbReference>
<dbReference type="Proteomes" id="UP000294593">
    <property type="component" value="Unassembled WGS sequence"/>
</dbReference>
<reference evidence="4 5" key="1">
    <citation type="submission" date="2019-03" db="EMBL/GenBank/DDBJ databases">
        <title>Genomic Encyclopedia of Type Strains, Phase IV (KMG-IV): sequencing the most valuable type-strain genomes for metagenomic binning, comparative biology and taxonomic classification.</title>
        <authorList>
            <person name="Goeker M."/>
        </authorList>
    </citation>
    <scope>NUCLEOTIDE SEQUENCE [LARGE SCALE GENOMIC DNA]</scope>
    <source>
        <strain evidence="4 5">DSM 11901</strain>
    </source>
</reference>
<accession>A0A4R6R827</accession>
<dbReference type="GO" id="GO:0004792">
    <property type="term" value="F:thiosulfate-cyanide sulfurtransferase activity"/>
    <property type="evidence" value="ECO:0007669"/>
    <property type="project" value="TreeGrafter"/>
</dbReference>
<sequence length="349" mass="36737">MSIAAAPSPALPALIDAAELRALLAAPGAEDLLLLDCRFNLADANAGEAAWRAGHIPGALYAHLDRDLSGPKVGQGTPAFTGRHPLPSPEALARTLGQWGLRPETRVVAYDDAGGMFAARAWWLLRWLGHERVQVLDGGWPAWLALGPGGGPIDTTVATHTPVTVTPVTLTPVTVTPSTVNPQARNGWLVTADEVLASLQTSLQTSSQTVSQTVSQTPPGTPGRLQLLDARAPDRFRGENETLDPVGGHIPGACNRFFQHNLQDGRFKPAEVLRDEFTALMAQAGASTNTLVHQCGSGVTACHNLLAMAHAGFPPTRLYAGSWSEWCADPARPVQTTAPASPTAPNGQP</sequence>
<keyword evidence="4" id="KW-0670">Pyruvate</keyword>
<dbReference type="CDD" id="cd01449">
    <property type="entry name" value="TST_Repeat_2"/>
    <property type="match status" value="1"/>
</dbReference>
<dbReference type="Gene3D" id="3.40.250.10">
    <property type="entry name" value="Rhodanese-like domain"/>
    <property type="match status" value="2"/>
</dbReference>
<keyword evidence="2" id="KW-0677">Repeat</keyword>
<dbReference type="CDD" id="cd01448">
    <property type="entry name" value="TST_Repeat_1"/>
    <property type="match status" value="1"/>
</dbReference>
<evidence type="ECO:0000256" key="2">
    <source>
        <dbReference type="ARBA" id="ARBA00022737"/>
    </source>
</evidence>